<evidence type="ECO:0000313" key="5">
    <source>
        <dbReference type="Proteomes" id="UP001295423"/>
    </source>
</evidence>
<dbReference type="PANTHER" id="PTHR28112">
    <property type="entry name" value="SRP-INDEPENDENT TARGETING PROTEIN 3"/>
    <property type="match status" value="1"/>
</dbReference>
<sequence>MSSTKLFIMLPVMLAARKLDGEDPKVVNLLRLAYGGIQACCVLLVLFTYIRSTAAAQKAQGTIYVPPPPQPFADPNGKKKYTEVKYGTHLVSTARSLLGSTLFGICMTVGLHLYKGMVVGLAIQTIMGPINLLENPLVKALVFGNGLRREDKIFSEKAAAELTDADEIVDESGNPVPRQTREGRVSASFEDLLLDTWDAGNKADVGKLLAAVNKQNCNFKTSESSWTPLMVLSGLNASGVRDAIRQLIEIGADPRIVDGEGWNSLHWAAFHGSVEAARELVKDESLISVKDKDGKVPLEMAKSEGNTDVAKFLEASRNTETTGTNETSTGLRKRK</sequence>
<dbReference type="SMART" id="SM00248">
    <property type="entry name" value="ANK"/>
    <property type="match status" value="3"/>
</dbReference>
<feature type="chain" id="PRO_5042131211" description="Copper transporter" evidence="3">
    <location>
        <begin position="22"/>
        <end position="335"/>
    </location>
</feature>
<accession>A0AAD2G5V5</accession>
<dbReference type="GO" id="GO:0005783">
    <property type="term" value="C:endoplasmic reticulum"/>
    <property type="evidence" value="ECO:0007669"/>
    <property type="project" value="InterPro"/>
</dbReference>
<feature type="repeat" description="ANK" evidence="1">
    <location>
        <begin position="260"/>
        <end position="292"/>
    </location>
</feature>
<dbReference type="Pfam" id="PF12796">
    <property type="entry name" value="Ank_2"/>
    <property type="match status" value="1"/>
</dbReference>
<gene>
    <name evidence="4" type="ORF">CYCCA115_LOCUS19728</name>
</gene>
<keyword evidence="3" id="KW-0732">Signal</keyword>
<keyword evidence="5" id="KW-1185">Reference proteome</keyword>
<comment type="caution">
    <text evidence="4">The sequence shown here is derived from an EMBL/GenBank/DDBJ whole genome shotgun (WGS) entry which is preliminary data.</text>
</comment>
<dbReference type="GO" id="GO:0045047">
    <property type="term" value="P:protein targeting to ER"/>
    <property type="evidence" value="ECO:0007669"/>
    <property type="project" value="InterPro"/>
</dbReference>
<dbReference type="InterPro" id="IPR002110">
    <property type="entry name" value="Ankyrin_rpt"/>
</dbReference>
<dbReference type="InterPro" id="IPR036770">
    <property type="entry name" value="Ankyrin_rpt-contain_sf"/>
</dbReference>
<reference evidence="4" key="1">
    <citation type="submission" date="2023-08" db="EMBL/GenBank/DDBJ databases">
        <authorList>
            <person name="Audoor S."/>
            <person name="Bilcke G."/>
        </authorList>
    </citation>
    <scope>NUCLEOTIDE SEQUENCE</scope>
</reference>
<evidence type="ECO:0008006" key="6">
    <source>
        <dbReference type="Google" id="ProtNLM"/>
    </source>
</evidence>
<dbReference type="GO" id="GO:0005739">
    <property type="term" value="C:mitochondrion"/>
    <property type="evidence" value="ECO:0007669"/>
    <property type="project" value="TreeGrafter"/>
</dbReference>
<dbReference type="InterPro" id="IPR012098">
    <property type="entry name" value="SND3_fun"/>
</dbReference>
<dbReference type="PROSITE" id="PS50088">
    <property type="entry name" value="ANK_REPEAT"/>
    <property type="match status" value="1"/>
</dbReference>
<evidence type="ECO:0000256" key="3">
    <source>
        <dbReference type="SAM" id="SignalP"/>
    </source>
</evidence>
<keyword evidence="1" id="KW-0040">ANK repeat</keyword>
<proteinExistence type="predicted"/>
<dbReference type="AlphaFoldDB" id="A0AAD2G5V5"/>
<protein>
    <recommendedName>
        <fullName evidence="6">Copper transporter</fullName>
    </recommendedName>
</protein>
<dbReference type="EMBL" id="CAKOGP040002109">
    <property type="protein sequence ID" value="CAJ1962524.1"/>
    <property type="molecule type" value="Genomic_DNA"/>
</dbReference>
<dbReference type="Gene3D" id="1.25.40.20">
    <property type="entry name" value="Ankyrin repeat-containing domain"/>
    <property type="match status" value="1"/>
</dbReference>
<feature type="signal peptide" evidence="3">
    <location>
        <begin position="1"/>
        <end position="21"/>
    </location>
</feature>
<evidence type="ECO:0000313" key="4">
    <source>
        <dbReference type="EMBL" id="CAJ1962524.1"/>
    </source>
</evidence>
<dbReference type="SUPFAM" id="SSF48403">
    <property type="entry name" value="Ankyrin repeat"/>
    <property type="match status" value="1"/>
</dbReference>
<organism evidence="4 5">
    <name type="scientific">Cylindrotheca closterium</name>
    <dbReference type="NCBI Taxonomy" id="2856"/>
    <lineage>
        <taxon>Eukaryota</taxon>
        <taxon>Sar</taxon>
        <taxon>Stramenopiles</taxon>
        <taxon>Ochrophyta</taxon>
        <taxon>Bacillariophyta</taxon>
        <taxon>Bacillariophyceae</taxon>
        <taxon>Bacillariophycidae</taxon>
        <taxon>Bacillariales</taxon>
        <taxon>Bacillariaceae</taxon>
        <taxon>Cylindrotheca</taxon>
    </lineage>
</organism>
<dbReference type="Proteomes" id="UP001295423">
    <property type="component" value="Unassembled WGS sequence"/>
</dbReference>
<feature type="compositionally biased region" description="Low complexity" evidence="2">
    <location>
        <begin position="316"/>
        <end position="335"/>
    </location>
</feature>
<feature type="region of interest" description="Disordered" evidence="2">
    <location>
        <begin position="307"/>
        <end position="335"/>
    </location>
</feature>
<evidence type="ECO:0000256" key="2">
    <source>
        <dbReference type="SAM" id="MobiDB-lite"/>
    </source>
</evidence>
<name>A0AAD2G5V5_9STRA</name>
<dbReference type="PANTHER" id="PTHR28112:SF1">
    <property type="entry name" value="SRP-INDEPENDENT TARGETING PROTEIN 3"/>
    <property type="match status" value="1"/>
</dbReference>
<dbReference type="Pfam" id="PF10032">
    <property type="entry name" value="Pho88"/>
    <property type="match status" value="1"/>
</dbReference>
<evidence type="ECO:0000256" key="1">
    <source>
        <dbReference type="PROSITE-ProRule" id="PRU00023"/>
    </source>
</evidence>